<dbReference type="HAMAP" id="MF_00148">
    <property type="entry name" value="UDG"/>
    <property type="match status" value="1"/>
</dbReference>
<dbReference type="KEGG" id="smoo:SMONO_v1c00280"/>
<evidence type="ECO:0000256" key="7">
    <source>
        <dbReference type="ARBA" id="ARBA00023204"/>
    </source>
</evidence>
<feature type="active site" description="Proton acceptor" evidence="8 9">
    <location>
        <position position="64"/>
    </location>
</feature>
<keyword evidence="5 8" id="KW-0227">DNA damage</keyword>
<organism evidence="12 13">
    <name type="scientific">Spiroplasma monobiae MQ-1</name>
    <dbReference type="NCBI Taxonomy" id="1336748"/>
    <lineage>
        <taxon>Bacteria</taxon>
        <taxon>Bacillati</taxon>
        <taxon>Mycoplasmatota</taxon>
        <taxon>Mollicutes</taxon>
        <taxon>Entomoplasmatales</taxon>
        <taxon>Spiroplasmataceae</taxon>
        <taxon>Spiroplasma</taxon>
    </lineage>
</organism>
<evidence type="ECO:0000259" key="11">
    <source>
        <dbReference type="SMART" id="SM00986"/>
    </source>
</evidence>
<evidence type="ECO:0000256" key="1">
    <source>
        <dbReference type="ARBA" id="ARBA00001400"/>
    </source>
</evidence>
<dbReference type="Gene3D" id="3.40.470.10">
    <property type="entry name" value="Uracil-DNA glycosylase-like domain"/>
    <property type="match status" value="1"/>
</dbReference>
<dbReference type="AlphaFoldDB" id="A0A2K9LTS6"/>
<reference evidence="12 13" key="1">
    <citation type="submission" date="2017-12" db="EMBL/GenBank/DDBJ databases">
        <title>Complete genome sequence of Spiroplasma monobiae MQ-1 (ATCC 33825).</title>
        <authorList>
            <person name="Tsai Y.-M."/>
            <person name="Lo W.-S."/>
            <person name="Wu P.-S."/>
            <person name="Cho S.-T."/>
            <person name="Kuo C.-H."/>
        </authorList>
    </citation>
    <scope>NUCLEOTIDE SEQUENCE [LARGE SCALE GENOMIC DNA]</scope>
    <source>
        <strain evidence="12 13">MQ-1</strain>
    </source>
</reference>
<evidence type="ECO:0000313" key="13">
    <source>
        <dbReference type="Proteomes" id="UP000234790"/>
    </source>
</evidence>
<keyword evidence="13" id="KW-1185">Reference proteome</keyword>
<dbReference type="SMART" id="SM00986">
    <property type="entry name" value="UDG"/>
    <property type="match status" value="1"/>
</dbReference>
<dbReference type="SUPFAM" id="SSF52141">
    <property type="entry name" value="Uracil-DNA glycosylase-like"/>
    <property type="match status" value="1"/>
</dbReference>
<dbReference type="Proteomes" id="UP000234790">
    <property type="component" value="Chromosome"/>
</dbReference>
<keyword evidence="7 8" id="KW-0234">DNA repair</keyword>
<dbReference type="GO" id="GO:0005737">
    <property type="term" value="C:cytoplasm"/>
    <property type="evidence" value="ECO:0007669"/>
    <property type="project" value="UniProtKB-SubCell"/>
</dbReference>
<dbReference type="InterPro" id="IPR002043">
    <property type="entry name" value="UDG_fam1"/>
</dbReference>
<dbReference type="NCBIfam" id="NF003589">
    <property type="entry name" value="PRK05254.1-2"/>
    <property type="match status" value="1"/>
</dbReference>
<dbReference type="SMART" id="SM00987">
    <property type="entry name" value="UreE_C"/>
    <property type="match status" value="1"/>
</dbReference>
<comment type="catalytic activity">
    <reaction evidence="1 8 10">
        <text>Hydrolyzes single-stranded DNA or mismatched double-stranded DNA and polynucleotides, releasing free uracil.</text>
        <dbReference type="EC" id="3.2.2.27"/>
    </reaction>
</comment>
<comment type="similarity">
    <text evidence="3 8 10">Belongs to the uracil-DNA glycosylase (UDG) superfamily. UNG family.</text>
</comment>
<dbReference type="InterPro" id="IPR018085">
    <property type="entry name" value="Ura-DNA_Glyclase_AS"/>
</dbReference>
<dbReference type="NCBIfam" id="NF003592">
    <property type="entry name" value="PRK05254.1-5"/>
    <property type="match status" value="1"/>
</dbReference>
<evidence type="ECO:0000256" key="2">
    <source>
        <dbReference type="ARBA" id="ARBA00002631"/>
    </source>
</evidence>
<dbReference type="NCBIfam" id="TIGR00628">
    <property type="entry name" value="ung"/>
    <property type="match status" value="1"/>
</dbReference>
<dbReference type="NCBIfam" id="NF003588">
    <property type="entry name" value="PRK05254.1-1"/>
    <property type="match status" value="1"/>
</dbReference>
<dbReference type="InterPro" id="IPR036895">
    <property type="entry name" value="Uracil-DNA_glycosylase-like_sf"/>
</dbReference>
<evidence type="ECO:0000256" key="10">
    <source>
        <dbReference type="RuleBase" id="RU003780"/>
    </source>
</evidence>
<dbReference type="EC" id="3.2.2.27" evidence="4 8"/>
<evidence type="ECO:0000256" key="5">
    <source>
        <dbReference type="ARBA" id="ARBA00022763"/>
    </source>
</evidence>
<dbReference type="GO" id="GO:0097510">
    <property type="term" value="P:base-excision repair, AP site formation via deaminated base removal"/>
    <property type="evidence" value="ECO:0007669"/>
    <property type="project" value="TreeGrafter"/>
</dbReference>
<dbReference type="PANTHER" id="PTHR11264:SF0">
    <property type="entry name" value="URACIL-DNA GLYCOSYLASE"/>
    <property type="match status" value="1"/>
</dbReference>
<dbReference type="CDD" id="cd10027">
    <property type="entry name" value="UDG-F1-like"/>
    <property type="match status" value="1"/>
</dbReference>
<proteinExistence type="inferred from homology"/>
<dbReference type="PROSITE" id="PS00130">
    <property type="entry name" value="U_DNA_GLYCOSYLASE"/>
    <property type="match status" value="1"/>
</dbReference>
<name>A0A2K9LTS6_SPISQ</name>
<evidence type="ECO:0000256" key="3">
    <source>
        <dbReference type="ARBA" id="ARBA00008184"/>
    </source>
</evidence>
<keyword evidence="8" id="KW-0963">Cytoplasm</keyword>
<evidence type="ECO:0000256" key="8">
    <source>
        <dbReference type="HAMAP-Rule" id="MF_00148"/>
    </source>
</evidence>
<keyword evidence="6 8" id="KW-0378">Hydrolase</keyword>
<evidence type="ECO:0000256" key="4">
    <source>
        <dbReference type="ARBA" id="ARBA00012030"/>
    </source>
</evidence>
<feature type="domain" description="Uracil-DNA glycosylase-like" evidence="11">
    <location>
        <begin position="48"/>
        <end position="210"/>
    </location>
</feature>
<dbReference type="PANTHER" id="PTHR11264">
    <property type="entry name" value="URACIL-DNA GLYCOSYLASE"/>
    <property type="match status" value="1"/>
</dbReference>
<protein>
    <recommendedName>
        <fullName evidence="4 8">Uracil-DNA glycosylase</fullName>
        <shortName evidence="8">UDG</shortName>
        <ecNumber evidence="4 8">3.2.2.27</ecNumber>
    </recommendedName>
</protein>
<evidence type="ECO:0000313" key="12">
    <source>
        <dbReference type="EMBL" id="AUM62281.1"/>
    </source>
</evidence>
<evidence type="ECO:0000256" key="9">
    <source>
        <dbReference type="PROSITE-ProRule" id="PRU10072"/>
    </source>
</evidence>
<dbReference type="Pfam" id="PF03167">
    <property type="entry name" value="UDG"/>
    <property type="match status" value="1"/>
</dbReference>
<dbReference type="InterPro" id="IPR005122">
    <property type="entry name" value="Uracil-DNA_glycosylase-like"/>
</dbReference>
<evidence type="ECO:0000256" key="6">
    <source>
        <dbReference type="ARBA" id="ARBA00022801"/>
    </source>
</evidence>
<dbReference type="EMBL" id="CP025543">
    <property type="protein sequence ID" value="AUM62281.1"/>
    <property type="molecule type" value="Genomic_DNA"/>
</dbReference>
<accession>A0A2K9LTS6</accession>
<comment type="subcellular location">
    <subcellularLocation>
        <location evidence="8">Cytoplasm</location>
    </subcellularLocation>
</comment>
<gene>
    <name evidence="8 12" type="primary">ung</name>
    <name evidence="12" type="ORF">SMONO_v1c00280</name>
</gene>
<sequence length="222" mass="25945">MKLINELDQEWIDLFLKKDIYKDIESILNKIEDFENVYPPQEDIFRVFKIIKPKDIKVVIIGQDPYHGPQQANGIAFSVSNNVKTPPSLKNIFKELKSDLDIDHFNNNDLLGWVKQGVFLINSCLTVKKGEPNSHKNLGWDKVILKILDEINNFNKDIIYCLWGNYAKKIYNSLVYKNEKKIIFSAHPSPFSFKNGFEKSNPFSKINLMLKSTNQKEINWEY</sequence>
<dbReference type="GO" id="GO:0004844">
    <property type="term" value="F:uracil DNA N-glycosylase activity"/>
    <property type="evidence" value="ECO:0007669"/>
    <property type="project" value="UniProtKB-UniRule"/>
</dbReference>
<comment type="function">
    <text evidence="2 8 10">Excises uracil residues from the DNA which can arise as a result of misincorporation of dUMP residues by DNA polymerase or due to deamination of cytosine.</text>
</comment>